<keyword evidence="7" id="KW-1185">Reference proteome</keyword>
<protein>
    <recommendedName>
        <fullName evidence="5">Fibrillar collagen NC1 domain-containing protein</fullName>
    </recommendedName>
</protein>
<accession>A0A2G9SHV2</accession>
<evidence type="ECO:0000313" key="7">
    <source>
        <dbReference type="Proteomes" id="UP000228934"/>
    </source>
</evidence>
<evidence type="ECO:0000256" key="3">
    <source>
        <dbReference type="ARBA" id="ARBA00023119"/>
    </source>
</evidence>
<dbReference type="Pfam" id="PF01410">
    <property type="entry name" value="COLFI"/>
    <property type="match status" value="1"/>
</dbReference>
<sequence>MRGDPGQAGPPGPPGRPAQAVQPLPYEAYEPTRKRRRHSDGQQNDDGEIDYMADGMEEIYATLGSLKTEIEQMRWPVGTKDSPARTCKELQMCHPNYKDGEYWIDPNQGCNRDAFKVFCNFTSGGETCLYPDKKFESVKVAAWSKETPGDWYSTFKRGKKFHYIDADGNAIHVVQMTFLKLLSAVGRQNFTYNCQQSVAWYDISKANHERSIKLRADNEEELSHSRTPQLRALYDGCQLRKGVERTVLEINTYKVEHLPLRDVAVSDFGDSNQKFGFELGPVCFNG</sequence>
<dbReference type="OrthoDB" id="8939548at2759"/>
<feature type="region of interest" description="Disordered" evidence="4">
    <location>
        <begin position="1"/>
        <end position="49"/>
    </location>
</feature>
<evidence type="ECO:0000313" key="6">
    <source>
        <dbReference type="EMBL" id="PIO39727.1"/>
    </source>
</evidence>
<dbReference type="PROSITE" id="PS51461">
    <property type="entry name" value="NC1_FIB"/>
    <property type="match status" value="1"/>
</dbReference>
<dbReference type="GO" id="GO:0005201">
    <property type="term" value="F:extracellular matrix structural constituent"/>
    <property type="evidence" value="ECO:0007669"/>
    <property type="project" value="InterPro"/>
</dbReference>
<dbReference type="GO" id="GO:0005581">
    <property type="term" value="C:collagen trimer"/>
    <property type="evidence" value="ECO:0007669"/>
    <property type="project" value="UniProtKB-KW"/>
</dbReference>
<evidence type="ECO:0000256" key="2">
    <source>
        <dbReference type="ARBA" id="ARBA00022525"/>
    </source>
</evidence>
<comment type="subcellular location">
    <subcellularLocation>
        <location evidence="1">Secreted</location>
    </subcellularLocation>
</comment>
<dbReference type="Gene3D" id="2.60.120.1000">
    <property type="match status" value="1"/>
</dbReference>
<keyword evidence="2" id="KW-0964">Secreted</keyword>
<feature type="domain" description="Fibrillar collagen NC1" evidence="5">
    <location>
        <begin position="57"/>
        <end position="285"/>
    </location>
</feature>
<gene>
    <name evidence="6" type="ORF">AB205_0046470</name>
</gene>
<dbReference type="EMBL" id="KV924927">
    <property type="protein sequence ID" value="PIO39727.1"/>
    <property type="molecule type" value="Genomic_DNA"/>
</dbReference>
<evidence type="ECO:0000259" key="5">
    <source>
        <dbReference type="PROSITE" id="PS51461"/>
    </source>
</evidence>
<evidence type="ECO:0000256" key="1">
    <source>
        <dbReference type="ARBA" id="ARBA00004613"/>
    </source>
</evidence>
<dbReference type="SMART" id="SM00038">
    <property type="entry name" value="COLFI"/>
    <property type="match status" value="1"/>
</dbReference>
<dbReference type="GO" id="GO:0005576">
    <property type="term" value="C:extracellular region"/>
    <property type="evidence" value="ECO:0007669"/>
    <property type="project" value="UniProtKB-SubCell"/>
</dbReference>
<dbReference type="FunFam" id="2.60.120.1000:FF:000002">
    <property type="entry name" value="Collagen XI alpha 1 chain"/>
    <property type="match status" value="1"/>
</dbReference>
<proteinExistence type="predicted"/>
<dbReference type="InterPro" id="IPR000885">
    <property type="entry name" value="Fib_collagen_C"/>
</dbReference>
<organism evidence="6 7">
    <name type="scientific">Aquarana catesbeiana</name>
    <name type="common">American bullfrog</name>
    <name type="synonym">Rana catesbeiana</name>
    <dbReference type="NCBI Taxonomy" id="8400"/>
    <lineage>
        <taxon>Eukaryota</taxon>
        <taxon>Metazoa</taxon>
        <taxon>Chordata</taxon>
        <taxon>Craniata</taxon>
        <taxon>Vertebrata</taxon>
        <taxon>Euteleostomi</taxon>
        <taxon>Amphibia</taxon>
        <taxon>Batrachia</taxon>
        <taxon>Anura</taxon>
        <taxon>Neobatrachia</taxon>
        <taxon>Ranoidea</taxon>
        <taxon>Ranidae</taxon>
        <taxon>Aquarana</taxon>
    </lineage>
</organism>
<reference evidence="7" key="1">
    <citation type="journal article" date="2017" name="Nat. Commun.">
        <title>The North American bullfrog draft genome provides insight into hormonal regulation of long noncoding RNA.</title>
        <authorList>
            <person name="Hammond S.A."/>
            <person name="Warren R.L."/>
            <person name="Vandervalk B.P."/>
            <person name="Kucuk E."/>
            <person name="Khan H."/>
            <person name="Gibb E.A."/>
            <person name="Pandoh P."/>
            <person name="Kirk H."/>
            <person name="Zhao Y."/>
            <person name="Jones M."/>
            <person name="Mungall A.J."/>
            <person name="Coope R."/>
            <person name="Pleasance S."/>
            <person name="Moore R.A."/>
            <person name="Holt R.A."/>
            <person name="Round J.M."/>
            <person name="Ohora S."/>
            <person name="Walle B.V."/>
            <person name="Veldhoen N."/>
            <person name="Helbing C.C."/>
            <person name="Birol I."/>
        </authorList>
    </citation>
    <scope>NUCLEOTIDE SEQUENCE [LARGE SCALE GENOMIC DNA]</scope>
</reference>
<dbReference type="AlphaFoldDB" id="A0A2G9SHV2"/>
<keyword evidence="3" id="KW-0176">Collagen</keyword>
<evidence type="ECO:0000256" key="4">
    <source>
        <dbReference type="SAM" id="MobiDB-lite"/>
    </source>
</evidence>
<name>A0A2G9SHV2_AQUCT</name>
<dbReference type="Proteomes" id="UP000228934">
    <property type="component" value="Unassembled WGS sequence"/>
</dbReference>